<reference evidence="2 3" key="1">
    <citation type="submission" date="2024-10" db="EMBL/GenBank/DDBJ databases">
        <title>Updated reference genomes for cyclostephanoid diatoms.</title>
        <authorList>
            <person name="Roberts W.R."/>
            <person name="Alverson A.J."/>
        </authorList>
    </citation>
    <scope>NUCLEOTIDE SEQUENCE [LARGE SCALE GENOMIC DNA]</scope>
    <source>
        <strain evidence="2 3">AJA010-31</strain>
    </source>
</reference>
<keyword evidence="1" id="KW-1133">Transmembrane helix</keyword>
<organism evidence="2 3">
    <name type="scientific">Cyclotella atomus</name>
    <dbReference type="NCBI Taxonomy" id="382360"/>
    <lineage>
        <taxon>Eukaryota</taxon>
        <taxon>Sar</taxon>
        <taxon>Stramenopiles</taxon>
        <taxon>Ochrophyta</taxon>
        <taxon>Bacillariophyta</taxon>
        <taxon>Coscinodiscophyceae</taxon>
        <taxon>Thalassiosirophycidae</taxon>
        <taxon>Stephanodiscales</taxon>
        <taxon>Stephanodiscaceae</taxon>
        <taxon>Cyclotella</taxon>
    </lineage>
</organism>
<evidence type="ECO:0000256" key="1">
    <source>
        <dbReference type="SAM" id="Phobius"/>
    </source>
</evidence>
<keyword evidence="1" id="KW-0472">Membrane</keyword>
<feature type="transmembrane region" description="Helical" evidence="1">
    <location>
        <begin position="847"/>
        <end position="869"/>
    </location>
</feature>
<gene>
    <name evidence="2" type="ORF">ACHAWO_002839</name>
</gene>
<dbReference type="AlphaFoldDB" id="A0ABD3NUX1"/>
<protein>
    <submittedName>
        <fullName evidence="2">Uncharacterized protein</fullName>
    </submittedName>
</protein>
<evidence type="ECO:0000313" key="3">
    <source>
        <dbReference type="Proteomes" id="UP001530400"/>
    </source>
</evidence>
<comment type="caution">
    <text evidence="2">The sequence shown here is derived from an EMBL/GenBank/DDBJ whole genome shotgun (WGS) entry which is preliminary data.</text>
</comment>
<sequence>MSSQTSDDTMDVVTALSAETSNPIPDPLLDEFNEVAVTSRPYFRNRMMVCLLAVGLNWGTSLRVANYFAISVIETPQLDLVLDSCREAYNITGDERDRYSTCVADNLQQCDERLDRTIQMEDKRVLLISMQNEANLHNLVNVATSCSEAYTTLRLALEGWTANGGEIPLEPTSEDTCSVEDQDIFNRTMLGTQNVIALQTEAIGIADAYGEESSLTVQRLADYAVERAEYDVNYVDEKTQQIQGIVTKVVNAVRAPPVLLDDLFDELQDAAFDIVACLSLDVNARMTSGDKCTPNLAEKIDAFAIDAMWKVDVLKQALYEYRDKVAEYKNNVQSAYKVAAAFYTGVNNAVTRWLLSTFFFGDWFTVSLADMTPVDVTFPDADQIIGSIGSFQSILGMWNSVIPSIGLGFFQNIETISNGIVARVNDMVLRITRAYSAAIQVVPFLIPDDYNPPSYEGTSQLATSPEEELSLFQEKRDLFLTESRDALGSFTGSGAKYNESGVDVQITPINITDIKSKVTTVNLNFESLAQPDIDFDLWFLQFSSLLDKMVFLDYIFRTYITIRLILKFWFATSLAMPQVDIRVNKDIKNPLRMHPARALVTYLTSPVGGFIMLTAACSWLVIIISALYIPLFESYTSGCIDDGGNGTFITKNLFSLSYNHAYQEGSGLLLNGLDAFDVKRGDTCSSRYTSTVTTQNNINSNYSAYYNFQKELYDNMGLARRCIDAEALNSSFLEACCGYPTYPICTDGAPTSVITCPTDDRRTIQTLTIQIPYELPGILLQEPACSVSVEGSSWEISDAIFDCEELASCEMTCSKPRREVLAASTEKCGCAIEWFLHSEWLGNGLAFFLYFFMNATRLFFVAGLTRLLWKYIYPQRFTVLVTCDSSGGLVTAPKGSDVSHDDLIKAIQVRSFATRQSSNSEEEGILSKELREKFDRSLSNYYMTGTAMITISFIACCIWIYVLILVSQSLTPRVWR</sequence>
<evidence type="ECO:0000313" key="2">
    <source>
        <dbReference type="EMBL" id="KAL3779144.1"/>
    </source>
</evidence>
<feature type="transmembrane region" description="Helical" evidence="1">
    <location>
        <begin position="941"/>
        <end position="966"/>
    </location>
</feature>
<keyword evidence="1" id="KW-0812">Transmembrane</keyword>
<proteinExistence type="predicted"/>
<name>A0ABD3NUX1_9STRA</name>
<dbReference type="EMBL" id="JALLPJ020000952">
    <property type="protein sequence ID" value="KAL3779144.1"/>
    <property type="molecule type" value="Genomic_DNA"/>
</dbReference>
<keyword evidence="3" id="KW-1185">Reference proteome</keyword>
<accession>A0ABD3NUX1</accession>
<feature type="transmembrane region" description="Helical" evidence="1">
    <location>
        <begin position="598"/>
        <end position="629"/>
    </location>
</feature>
<dbReference type="Proteomes" id="UP001530400">
    <property type="component" value="Unassembled WGS sequence"/>
</dbReference>